<dbReference type="Proteomes" id="UP001221898">
    <property type="component" value="Unassembled WGS sequence"/>
</dbReference>
<sequence length="173" mass="18338">MCPGRCQLTSAAGPSFVPTLEDGHDRLALLAQGDKNPLCQSAPPHETLCPLYPTPLRLPRLHVIAPRFLSHFPSLSLASIWMLVGLTGGQVWGGGCPWRGAPPLSHPQWPAPGPAAEGGGATPMWAQVVLSALAQFRGLMSGRGWETVCQAVMSPGRLPSPRRARSPEEQGGK</sequence>
<organism evidence="1 2">
    <name type="scientific">Aldrovandia affinis</name>
    <dbReference type="NCBI Taxonomy" id="143900"/>
    <lineage>
        <taxon>Eukaryota</taxon>
        <taxon>Metazoa</taxon>
        <taxon>Chordata</taxon>
        <taxon>Craniata</taxon>
        <taxon>Vertebrata</taxon>
        <taxon>Euteleostomi</taxon>
        <taxon>Actinopterygii</taxon>
        <taxon>Neopterygii</taxon>
        <taxon>Teleostei</taxon>
        <taxon>Notacanthiformes</taxon>
        <taxon>Halosauridae</taxon>
        <taxon>Aldrovandia</taxon>
    </lineage>
</organism>
<accession>A0AAD7RP39</accession>
<protein>
    <submittedName>
        <fullName evidence="1">Uncharacterized protein</fullName>
    </submittedName>
</protein>
<evidence type="ECO:0000313" key="2">
    <source>
        <dbReference type="Proteomes" id="UP001221898"/>
    </source>
</evidence>
<proteinExistence type="predicted"/>
<dbReference type="EMBL" id="JAINUG010000205">
    <property type="protein sequence ID" value="KAJ8387811.1"/>
    <property type="molecule type" value="Genomic_DNA"/>
</dbReference>
<reference evidence="1" key="1">
    <citation type="journal article" date="2023" name="Science">
        <title>Genome structures resolve the early diversification of teleost fishes.</title>
        <authorList>
            <person name="Parey E."/>
            <person name="Louis A."/>
            <person name="Montfort J."/>
            <person name="Bouchez O."/>
            <person name="Roques C."/>
            <person name="Iampietro C."/>
            <person name="Lluch J."/>
            <person name="Castinel A."/>
            <person name="Donnadieu C."/>
            <person name="Desvignes T."/>
            <person name="Floi Bucao C."/>
            <person name="Jouanno E."/>
            <person name="Wen M."/>
            <person name="Mejri S."/>
            <person name="Dirks R."/>
            <person name="Jansen H."/>
            <person name="Henkel C."/>
            <person name="Chen W.J."/>
            <person name="Zahm M."/>
            <person name="Cabau C."/>
            <person name="Klopp C."/>
            <person name="Thompson A.W."/>
            <person name="Robinson-Rechavi M."/>
            <person name="Braasch I."/>
            <person name="Lecointre G."/>
            <person name="Bobe J."/>
            <person name="Postlethwait J.H."/>
            <person name="Berthelot C."/>
            <person name="Roest Crollius H."/>
            <person name="Guiguen Y."/>
        </authorList>
    </citation>
    <scope>NUCLEOTIDE SEQUENCE</scope>
    <source>
        <strain evidence="1">NC1722</strain>
    </source>
</reference>
<name>A0AAD7RP39_9TELE</name>
<evidence type="ECO:0000313" key="1">
    <source>
        <dbReference type="EMBL" id="KAJ8387811.1"/>
    </source>
</evidence>
<keyword evidence="2" id="KW-1185">Reference proteome</keyword>
<dbReference type="AlphaFoldDB" id="A0AAD7RP39"/>
<gene>
    <name evidence="1" type="ORF">AAFF_G00149600</name>
</gene>
<comment type="caution">
    <text evidence="1">The sequence shown here is derived from an EMBL/GenBank/DDBJ whole genome shotgun (WGS) entry which is preliminary data.</text>
</comment>